<dbReference type="Proteomes" id="UP000004030">
    <property type="component" value="Unassembled WGS sequence"/>
</dbReference>
<proteinExistence type="predicted"/>
<keyword evidence="1" id="KW-1133">Transmembrane helix</keyword>
<dbReference type="PATRIC" id="fig|1088721.3.peg.303"/>
<reference evidence="2 3" key="1">
    <citation type="journal article" date="2012" name="J. Bacteriol.">
        <title>Genome sequence of benzo(a)pyrene-degrading bacterium Novosphingobium pentaromativorans US6-1.</title>
        <authorList>
            <person name="Luo Y.R."/>
            <person name="Kang S.G."/>
            <person name="Kim S.J."/>
            <person name="Kim M.R."/>
            <person name="Li N."/>
            <person name="Lee J.H."/>
            <person name="Kwon K.K."/>
        </authorList>
    </citation>
    <scope>NUCLEOTIDE SEQUENCE [LARGE SCALE GENOMIC DNA]</scope>
    <source>
        <strain evidence="2 3">US6-1</strain>
    </source>
</reference>
<feature type="transmembrane region" description="Helical" evidence="1">
    <location>
        <begin position="6"/>
        <end position="28"/>
    </location>
</feature>
<protein>
    <submittedName>
        <fullName evidence="2">Uncharacterized protein</fullName>
    </submittedName>
</protein>
<gene>
    <name evidence="2" type="ORF">NSU_0305</name>
</gene>
<sequence>MTAAQSIAIATGIGLSWLTFAFGLGILIGKAIRGPIDLDEGLGG</sequence>
<dbReference type="RefSeq" id="WP_007011222.1">
    <property type="nucleotide sequence ID" value="NZ_AGFM01000006.1"/>
</dbReference>
<evidence type="ECO:0000313" key="2">
    <source>
        <dbReference type="EMBL" id="EHJ62793.1"/>
    </source>
</evidence>
<keyword evidence="1" id="KW-0472">Membrane</keyword>
<organism evidence="2 3">
    <name type="scientific">Novosphingobium pentaromativorans US6-1</name>
    <dbReference type="NCBI Taxonomy" id="1088721"/>
    <lineage>
        <taxon>Bacteria</taxon>
        <taxon>Pseudomonadati</taxon>
        <taxon>Pseudomonadota</taxon>
        <taxon>Alphaproteobacteria</taxon>
        <taxon>Sphingomonadales</taxon>
        <taxon>Sphingomonadaceae</taxon>
        <taxon>Novosphingobium</taxon>
    </lineage>
</organism>
<comment type="caution">
    <text evidence="2">The sequence shown here is derived from an EMBL/GenBank/DDBJ whole genome shotgun (WGS) entry which is preliminary data.</text>
</comment>
<accession>G6E7H0</accession>
<dbReference type="AlphaFoldDB" id="G6E7H0"/>
<name>G6E7H0_9SPHN</name>
<keyword evidence="3" id="KW-1185">Reference proteome</keyword>
<dbReference type="EMBL" id="AGFM01000006">
    <property type="protein sequence ID" value="EHJ62793.1"/>
    <property type="molecule type" value="Genomic_DNA"/>
</dbReference>
<evidence type="ECO:0000313" key="3">
    <source>
        <dbReference type="Proteomes" id="UP000004030"/>
    </source>
</evidence>
<keyword evidence="1" id="KW-0812">Transmembrane</keyword>
<evidence type="ECO:0000256" key="1">
    <source>
        <dbReference type="SAM" id="Phobius"/>
    </source>
</evidence>